<reference evidence="3" key="1">
    <citation type="submission" date="2021-02" db="EMBL/GenBank/DDBJ databases">
        <authorList>
            <person name="Nowell W R."/>
        </authorList>
    </citation>
    <scope>NUCLEOTIDE SEQUENCE</scope>
</reference>
<dbReference type="AlphaFoldDB" id="A0A814M663"/>
<keyword evidence="1" id="KW-0812">Transmembrane</keyword>
<dbReference type="InterPro" id="IPR016169">
    <property type="entry name" value="FAD-bd_PCMH_sub2"/>
</dbReference>
<dbReference type="Gene3D" id="3.30.465.10">
    <property type="match status" value="1"/>
</dbReference>
<dbReference type="GO" id="GO:0050660">
    <property type="term" value="F:flavin adenine dinucleotide binding"/>
    <property type="evidence" value="ECO:0007669"/>
    <property type="project" value="InterPro"/>
</dbReference>
<proteinExistence type="predicted"/>
<keyword evidence="1" id="KW-1133">Transmembrane helix</keyword>
<sequence>MQIIFSQRWHENTSATEQALLALHLRTQIQLLETVAGGTQSSSNLNEGYPNEPDWQQKFFGNQVHYNRLTSIKNTIDPNGLFICKNCVGSDDWSNDLNCPKNSKANRIYIAVFAFLIVSIVQILK</sequence>
<organism evidence="3 4">
    <name type="scientific">Rotaria sordida</name>
    <dbReference type="NCBI Taxonomy" id="392033"/>
    <lineage>
        <taxon>Eukaryota</taxon>
        <taxon>Metazoa</taxon>
        <taxon>Spiralia</taxon>
        <taxon>Gnathifera</taxon>
        <taxon>Rotifera</taxon>
        <taxon>Eurotatoria</taxon>
        <taxon>Bdelloidea</taxon>
        <taxon>Philodinida</taxon>
        <taxon>Philodinidae</taxon>
        <taxon>Rotaria</taxon>
    </lineage>
</organism>
<dbReference type="InterPro" id="IPR012951">
    <property type="entry name" value="BBE"/>
</dbReference>
<accession>A0A814M663</accession>
<dbReference type="Proteomes" id="UP000663864">
    <property type="component" value="Unassembled WGS sequence"/>
</dbReference>
<dbReference type="GO" id="GO:0016491">
    <property type="term" value="F:oxidoreductase activity"/>
    <property type="evidence" value="ECO:0007669"/>
    <property type="project" value="InterPro"/>
</dbReference>
<feature type="domain" description="Berberine/berberine-like" evidence="2">
    <location>
        <begin position="46"/>
        <end position="82"/>
    </location>
</feature>
<evidence type="ECO:0000313" key="3">
    <source>
        <dbReference type="EMBL" id="CAF1075148.1"/>
    </source>
</evidence>
<evidence type="ECO:0000256" key="1">
    <source>
        <dbReference type="SAM" id="Phobius"/>
    </source>
</evidence>
<evidence type="ECO:0000259" key="2">
    <source>
        <dbReference type="Pfam" id="PF08031"/>
    </source>
</evidence>
<name>A0A814M663_9BILA</name>
<evidence type="ECO:0000313" key="4">
    <source>
        <dbReference type="Proteomes" id="UP000663864"/>
    </source>
</evidence>
<feature type="transmembrane region" description="Helical" evidence="1">
    <location>
        <begin position="108"/>
        <end position="124"/>
    </location>
</feature>
<comment type="caution">
    <text evidence="3">The sequence shown here is derived from an EMBL/GenBank/DDBJ whole genome shotgun (WGS) entry which is preliminary data.</text>
</comment>
<gene>
    <name evidence="3" type="ORF">ZHD862_LOCUS16284</name>
</gene>
<protein>
    <recommendedName>
        <fullName evidence="2">Berberine/berberine-like domain-containing protein</fullName>
    </recommendedName>
</protein>
<keyword evidence="1" id="KW-0472">Membrane</keyword>
<dbReference type="EMBL" id="CAJNOT010000762">
    <property type="protein sequence ID" value="CAF1075148.1"/>
    <property type="molecule type" value="Genomic_DNA"/>
</dbReference>
<dbReference type="Pfam" id="PF08031">
    <property type="entry name" value="BBE"/>
    <property type="match status" value="1"/>
</dbReference>